<evidence type="ECO:0000256" key="4">
    <source>
        <dbReference type="ARBA" id="ARBA00022723"/>
    </source>
</evidence>
<dbReference type="GO" id="GO:0003723">
    <property type="term" value="F:RNA binding"/>
    <property type="evidence" value="ECO:0007669"/>
    <property type="project" value="UniProtKB-UniRule"/>
</dbReference>
<proteinExistence type="inferred from homology"/>
<feature type="binding site" evidence="11">
    <location>
        <begin position="374"/>
        <end position="378"/>
    </location>
    <ligand>
        <name>substrate</name>
    </ligand>
</feature>
<evidence type="ECO:0000313" key="15">
    <source>
        <dbReference type="Proteomes" id="UP000178656"/>
    </source>
</evidence>
<feature type="active site" description="Proton acceptor" evidence="10">
    <location>
        <position position="378"/>
    </location>
</feature>
<sequence>MPAKSSSGPAAPQFGKLRLMVMGGLEEVGRNMTVLEYEEDIVIIDMGLQFPEEDMPGIDYIIPDITYLKDKLKKIRGIIITHGHYDHIGAISHLAPELGNPPIYTAALTAGLIKKRHEEYKKAPLDLRVIDPDTDKVKLGAFNAEFFRVNHNIPDSFGVVVHTPVGPIVHTGDFKVDLSPINDKPIDLGRIAQIGARRVLALLADSTDAEHRGHQISEGEITHSIEQIFQEATGRIIFGTFASLINRVQQIITTAEKFGRKVYLDGRSMNSNIEIAHQLGYVKFQKDTFLEEADLKRLPDNKIVIIGTGAQGEKNAVLNRIANKEHKFLSVREGDAIVFSSSVIPGNERTIQTLKDSFYKQGAKVYHYQMMDIHAGGHAKQEDLKLVIRLFNPKFFVPIEANHYMLRIHGQLAESVGVPKENIFIASNGQVIEFYRGNNETLGRLTEEKVPTEYVMVDGLGVGDVSNIVLRDRRMMAEDGMFVVIVTVKKKTGELIGSPDIISRGFVYMKESRELIEEARELVRKMAGKIKSPTFDPLELKNKLRDKVGELLYKKTKRRPMIMPVVIEV</sequence>
<dbReference type="CDD" id="cd07714">
    <property type="entry name" value="RNaseJ_MBL-fold"/>
    <property type="match status" value="1"/>
</dbReference>
<feature type="domain" description="Metallo-beta-lactamase" evidence="13">
    <location>
        <begin position="29"/>
        <end position="225"/>
    </location>
</feature>
<dbReference type="Pfam" id="PF22505">
    <property type="entry name" value="RNase_J_b_CASP"/>
    <property type="match status" value="1"/>
</dbReference>
<dbReference type="Pfam" id="PF17770">
    <property type="entry name" value="RNase_J_C"/>
    <property type="match status" value="1"/>
</dbReference>
<comment type="caution">
    <text evidence="9">Lacks conserved residue(s) required for the propagation of feature annotation.</text>
</comment>
<comment type="cofactor">
    <cofactor evidence="12">
        <name>Ca(2+)</name>
        <dbReference type="ChEBI" id="CHEBI:29108"/>
    </cofactor>
    <text evidence="12">Binds 1 Ca(2+) cation per subunit. Seen in 1 crystal structure, it is not clear if it is physiologically important.</text>
</comment>
<dbReference type="PANTHER" id="PTHR43694">
    <property type="entry name" value="RIBONUCLEASE J"/>
    <property type="match status" value="1"/>
</dbReference>
<evidence type="ECO:0000256" key="10">
    <source>
        <dbReference type="PIRSR" id="PIRSR004803-1"/>
    </source>
</evidence>
<protein>
    <recommendedName>
        <fullName evidence="9">Ribonuclease J</fullName>
        <shortName evidence="9">RNase J</shortName>
        <ecNumber evidence="9">3.1.-.-</ecNumber>
    </recommendedName>
</protein>
<organism evidence="14 15">
    <name type="scientific">Candidatus Falkowbacteria bacterium RIFOXYC2_FULL_48_21</name>
    <dbReference type="NCBI Taxonomy" id="1798005"/>
    <lineage>
        <taxon>Bacteria</taxon>
        <taxon>Candidatus Falkowiibacteriota</taxon>
    </lineage>
</organism>
<feature type="binding site" evidence="12">
    <location>
        <position position="86"/>
    </location>
    <ligand>
        <name>Zn(2+)</name>
        <dbReference type="ChEBI" id="CHEBI:29105"/>
        <label>1</label>
        <note>catalytic</note>
    </ligand>
</feature>
<keyword evidence="5 9" id="KW-0378">Hydrolase</keyword>
<keyword evidence="2 9" id="KW-0963">Cytoplasm</keyword>
<keyword evidence="7 9" id="KW-0269">Exonuclease</keyword>
<dbReference type="GO" id="GO:0004534">
    <property type="term" value="F:5'-3' RNA exonuclease activity"/>
    <property type="evidence" value="ECO:0007669"/>
    <property type="project" value="UniProtKB-UniRule"/>
</dbReference>
<comment type="subcellular location">
    <subcellularLocation>
        <location evidence="1 9">Cytoplasm</location>
    </subcellularLocation>
</comment>
<keyword evidence="12" id="KW-0106">Calcium</keyword>
<evidence type="ECO:0000256" key="11">
    <source>
        <dbReference type="PIRSR" id="PIRSR004803-2"/>
    </source>
</evidence>
<comment type="function">
    <text evidence="9">An RNase that has 5'-3' exonuclease and possibly endonuclease activity. Involved in maturation of rRNA and in some organisms also mRNA maturation and/or decay.</text>
</comment>
<dbReference type="InterPro" id="IPR030854">
    <property type="entry name" value="RNase_J_bac"/>
</dbReference>
<dbReference type="GO" id="GO:0008270">
    <property type="term" value="F:zinc ion binding"/>
    <property type="evidence" value="ECO:0007669"/>
    <property type="project" value="InterPro"/>
</dbReference>
<dbReference type="FunFam" id="3.10.20.580:FF:000001">
    <property type="entry name" value="Ribonuclease J"/>
    <property type="match status" value="1"/>
</dbReference>
<evidence type="ECO:0000256" key="2">
    <source>
        <dbReference type="ARBA" id="ARBA00022490"/>
    </source>
</evidence>
<dbReference type="InterPro" id="IPR055132">
    <property type="entry name" value="RNase_J_b_CASP"/>
</dbReference>
<feature type="binding site" evidence="12">
    <location>
        <position position="173"/>
    </location>
    <ligand>
        <name>Zn(2+)</name>
        <dbReference type="ChEBI" id="CHEBI:29105"/>
        <label>1</label>
        <note>catalytic</note>
    </ligand>
</feature>
<dbReference type="Gene3D" id="3.40.50.10710">
    <property type="entry name" value="Metallo-hydrolase/oxidoreductase"/>
    <property type="match status" value="1"/>
</dbReference>
<evidence type="ECO:0000256" key="6">
    <source>
        <dbReference type="ARBA" id="ARBA00022833"/>
    </source>
</evidence>
<dbReference type="GO" id="GO:0005737">
    <property type="term" value="C:cytoplasm"/>
    <property type="evidence" value="ECO:0007669"/>
    <property type="project" value="UniProtKB-SubCell"/>
</dbReference>
<dbReference type="NCBIfam" id="TIGR00649">
    <property type="entry name" value="MG423"/>
    <property type="match status" value="1"/>
</dbReference>
<feature type="binding site" evidence="12">
    <location>
        <position position="57"/>
    </location>
    <ligand>
        <name>Ca(2+)</name>
        <dbReference type="ChEBI" id="CHEBI:29108"/>
    </ligand>
</feature>
<dbReference type="InterPro" id="IPR041636">
    <property type="entry name" value="RNase_J_C"/>
</dbReference>
<feature type="binding site" evidence="12">
    <location>
        <position position="59"/>
    </location>
    <ligand>
        <name>Ca(2+)</name>
        <dbReference type="ChEBI" id="CHEBI:29108"/>
    </ligand>
</feature>
<accession>A0A1F5TGW2</accession>
<feature type="binding site" evidence="12">
    <location>
        <position position="84"/>
    </location>
    <ligand>
        <name>Zn(2+)</name>
        <dbReference type="ChEBI" id="CHEBI:29105"/>
        <label>1</label>
        <note>catalytic</note>
    </ligand>
</feature>
<evidence type="ECO:0000256" key="1">
    <source>
        <dbReference type="ARBA" id="ARBA00004496"/>
    </source>
</evidence>
<dbReference type="EMBL" id="MFGM01000008">
    <property type="protein sequence ID" value="OGF38125.1"/>
    <property type="molecule type" value="Genomic_DNA"/>
</dbReference>
<evidence type="ECO:0000259" key="13">
    <source>
        <dbReference type="SMART" id="SM00849"/>
    </source>
</evidence>
<dbReference type="GO" id="GO:0004521">
    <property type="term" value="F:RNA endonuclease activity"/>
    <property type="evidence" value="ECO:0007669"/>
    <property type="project" value="UniProtKB-UniRule"/>
</dbReference>
<comment type="caution">
    <text evidence="14">The sequence shown here is derived from an EMBL/GenBank/DDBJ whole genome shotgun (WGS) entry which is preliminary data.</text>
</comment>
<comment type="cofactor">
    <cofactor evidence="12">
        <name>Zn(2+)</name>
        <dbReference type="ChEBI" id="CHEBI:29105"/>
    </cofactor>
    <text evidence="12">Binds 2 Zn(2+) ions per subunit. It is not clear if Zn(2+) or Mg(2+) is physiologically important.</text>
</comment>
<dbReference type="PIRSF" id="PIRSF004803">
    <property type="entry name" value="RnjA"/>
    <property type="match status" value="1"/>
</dbReference>
<dbReference type="InterPro" id="IPR004613">
    <property type="entry name" value="RNase_J"/>
</dbReference>
<reference evidence="14 15" key="1">
    <citation type="journal article" date="2016" name="Nat. Commun.">
        <title>Thousands of microbial genomes shed light on interconnected biogeochemical processes in an aquifer system.</title>
        <authorList>
            <person name="Anantharaman K."/>
            <person name="Brown C.T."/>
            <person name="Hug L.A."/>
            <person name="Sharon I."/>
            <person name="Castelle C.J."/>
            <person name="Probst A.J."/>
            <person name="Thomas B.C."/>
            <person name="Singh A."/>
            <person name="Wilkins M.J."/>
            <person name="Karaoz U."/>
            <person name="Brodie E.L."/>
            <person name="Williams K.H."/>
            <person name="Hubbard S.S."/>
            <person name="Banfield J.F."/>
        </authorList>
    </citation>
    <scope>NUCLEOTIDE SEQUENCE [LARGE SCALE GENOMIC DNA]</scope>
</reference>
<evidence type="ECO:0000256" key="9">
    <source>
        <dbReference type="HAMAP-Rule" id="MF_01491"/>
    </source>
</evidence>
<dbReference type="Proteomes" id="UP000178656">
    <property type="component" value="Unassembled WGS sequence"/>
</dbReference>
<comment type="subunit">
    <text evidence="9">Homodimer, may be a subunit of the RNA degradosome.</text>
</comment>
<dbReference type="Gene3D" id="3.10.20.580">
    <property type="match status" value="1"/>
</dbReference>
<evidence type="ECO:0000256" key="8">
    <source>
        <dbReference type="ARBA" id="ARBA00022884"/>
    </source>
</evidence>
<dbReference type="SMART" id="SM00849">
    <property type="entry name" value="Lactamase_B"/>
    <property type="match status" value="1"/>
</dbReference>
<feature type="binding site" evidence="12">
    <location>
        <position position="458"/>
    </location>
    <ligand>
        <name>Ca(2+)</name>
        <dbReference type="ChEBI" id="CHEBI:29108"/>
    </ligand>
</feature>
<feature type="binding site" evidence="12">
    <location>
        <position position="87"/>
    </location>
    <ligand>
        <name>Zn(2+)</name>
        <dbReference type="ChEBI" id="CHEBI:29105"/>
        <label>1</label>
        <note>catalytic</note>
    </ligand>
</feature>
<dbReference type="InterPro" id="IPR001279">
    <property type="entry name" value="Metallo-B-lactamas"/>
</dbReference>
<dbReference type="GO" id="GO:0006364">
    <property type="term" value="P:rRNA processing"/>
    <property type="evidence" value="ECO:0007669"/>
    <property type="project" value="UniProtKB-UniRule"/>
</dbReference>
<feature type="binding site" evidence="12">
    <location>
        <position position="151"/>
    </location>
    <ligand>
        <name>Zn(2+)</name>
        <dbReference type="ChEBI" id="CHEBI:29105"/>
        <label>1</label>
        <note>catalytic</note>
    </ligand>
</feature>
<dbReference type="InterPro" id="IPR036866">
    <property type="entry name" value="RibonucZ/Hydroxyglut_hydro"/>
</dbReference>
<evidence type="ECO:0000256" key="7">
    <source>
        <dbReference type="ARBA" id="ARBA00022839"/>
    </source>
</evidence>
<dbReference type="Pfam" id="PF00753">
    <property type="entry name" value="Lactamase_B"/>
    <property type="match status" value="1"/>
</dbReference>
<keyword evidence="9" id="KW-0255">Endonuclease</keyword>
<comment type="similarity">
    <text evidence="9">Belongs to the metallo-beta-lactamase superfamily. RNA-metabolizing metallo-beta-lactamase-like family. Bacterial RNase J subfamily.</text>
</comment>
<dbReference type="EC" id="3.1.-.-" evidence="9"/>
<dbReference type="InterPro" id="IPR042173">
    <property type="entry name" value="RNase_J_2"/>
</dbReference>
<feature type="active site" description="Proton donor" evidence="10">
    <location>
        <position position="205"/>
    </location>
</feature>
<gene>
    <name evidence="9" type="primary">rnj</name>
    <name evidence="14" type="ORF">A2482_01320</name>
</gene>
<keyword evidence="3 9" id="KW-0540">Nuclease</keyword>
<evidence type="ECO:0000313" key="14">
    <source>
        <dbReference type="EMBL" id="OGF38125.1"/>
    </source>
</evidence>
<evidence type="ECO:0000256" key="3">
    <source>
        <dbReference type="ARBA" id="ARBA00022722"/>
    </source>
</evidence>
<feature type="binding site" evidence="12">
    <location>
        <position position="82"/>
    </location>
    <ligand>
        <name>Zn(2+)</name>
        <dbReference type="ChEBI" id="CHEBI:29105"/>
        <label>1</label>
        <note>catalytic</note>
    </ligand>
</feature>
<keyword evidence="6 12" id="KW-0862">Zinc</keyword>
<dbReference type="Gene3D" id="3.60.15.10">
    <property type="entry name" value="Ribonuclease Z/Hydroxyacylglutathione hydrolase-like"/>
    <property type="match status" value="1"/>
</dbReference>
<dbReference type="SUPFAM" id="SSF56281">
    <property type="entry name" value="Metallo-hydrolase/oxidoreductase"/>
    <property type="match status" value="1"/>
</dbReference>
<dbReference type="PANTHER" id="PTHR43694:SF1">
    <property type="entry name" value="RIBONUCLEASE J"/>
    <property type="match status" value="1"/>
</dbReference>
<keyword evidence="8 9" id="KW-0694">RNA-binding</keyword>
<name>A0A1F5TGW2_9BACT</name>
<evidence type="ECO:0000256" key="5">
    <source>
        <dbReference type="ARBA" id="ARBA00022801"/>
    </source>
</evidence>
<evidence type="ECO:0000256" key="12">
    <source>
        <dbReference type="PIRSR" id="PIRSR004803-3"/>
    </source>
</evidence>
<dbReference type="HAMAP" id="MF_01491">
    <property type="entry name" value="RNase_J_bact"/>
    <property type="match status" value="1"/>
</dbReference>
<keyword evidence="9" id="KW-0698">rRNA processing</keyword>
<dbReference type="AlphaFoldDB" id="A0A1F5TGW2"/>
<keyword evidence="4 12" id="KW-0479">Metal-binding</keyword>